<feature type="compositionally biased region" description="Low complexity" evidence="1">
    <location>
        <begin position="76"/>
        <end position="87"/>
    </location>
</feature>
<sequence length="940" mass="104890">MALCSHCQTLDFRFVGYYRPELDYPRVALATDAELSNQEEQEGGSDSSATLNVGKNEIDGDNHETVIEREHDEELSAASDTSSSRRTPGNEDLSLREVLDRKDVCLFCRQISSLFRTWSKRFWPNPTKTDLDSGQVSFSGEGSGVVDEAAHTRHDDTLCVANVSVTLNRCQDGAVMHYQRTRDHPPTVTEICDQLEPSNVGAKQGNTSVWLDLEPYYGRIRPPEIDFRLLREWKRMCDNDHGDSCGLTSIHAKRRPDMIRCIDVDAMCIVELRDAGAKWVALSYVWGKRTFEVLKKDSLGSLRCPGALDPSWIPDTILDAITVTRMIGERYLWTDSLCIIQDSPQDKATFIPLMDVIYGLASMTIVALSGEGAYDGLPGVRSSSRASAEGPFFLNGVWLQRAPPLDGLGFTPADRSRSRYMTRGWTFQEILISRRLLIFTPEVVFWECQSATWREDANWEILDPVNRGLTLFRNSVFGFEHEGIHVPKADPESFNRMYQSLVSDYGRRELTYDGDGLAAIEGILASIELTSGIGFAWGLPKPYLGVAITWPTDNNASRVRRRKATYMMVIKHDTIYVPYPSWSWVGWIGPNLFADLFGHLAGEHAGLVFYMLDGEKDRLVVIEQNQEFIKMESSNRPHLRAPPTWREDAFREVSMKQVPQSLLVMELRPALLIFWTSCCTLMLDHNMTRSEVRQEEGKLDGGDEEEEDEEDADDEQSKRVQMLCDRRGNKNHPVKMATSRHQRSQQRLVQLLFLASASTAAIISIGGTDLTLSNFQLLTQLSIPLGCLLTYNNPIQGCTANDFSSTGTCSASCRRGLLLMQSNIQDVCHRTDGPADFDRDSAAAIIDCCCASASASYHRPSRHPTPSDYINSCTTANSTACYSSGQHGGATSIITTAACSTTAASTHDRRHFYYIQRGSTAEHVGGDCETSGQPIGCFAS</sequence>
<dbReference type="PANTHER" id="PTHR33112:SF12">
    <property type="entry name" value="HETEROKARYON INCOMPATIBILITY DOMAIN-CONTAINING PROTEIN"/>
    <property type="match status" value="1"/>
</dbReference>
<feature type="compositionally biased region" description="Basic and acidic residues" evidence="1">
    <location>
        <begin position="690"/>
        <end position="701"/>
    </location>
</feature>
<dbReference type="STRING" id="1237896.T0KTB0"/>
<feature type="region of interest" description="Disordered" evidence="1">
    <location>
        <begin position="690"/>
        <end position="740"/>
    </location>
</feature>
<feature type="compositionally biased region" description="Acidic residues" evidence="1">
    <location>
        <begin position="702"/>
        <end position="714"/>
    </location>
</feature>
<protein>
    <submittedName>
        <fullName evidence="3">Heterokaryon incompatibility protein</fullName>
    </submittedName>
</protein>
<evidence type="ECO:0000313" key="4">
    <source>
        <dbReference type="Proteomes" id="UP000015530"/>
    </source>
</evidence>
<evidence type="ECO:0000256" key="1">
    <source>
        <dbReference type="SAM" id="MobiDB-lite"/>
    </source>
</evidence>
<feature type="compositionally biased region" description="Polar residues" evidence="1">
    <location>
        <begin position="44"/>
        <end position="53"/>
    </location>
</feature>
<accession>T0KTB0</accession>
<feature type="region of interest" description="Disordered" evidence="1">
    <location>
        <begin position="71"/>
        <end position="90"/>
    </location>
</feature>
<feature type="compositionally biased region" description="Basic residues" evidence="1">
    <location>
        <begin position="729"/>
        <end position="740"/>
    </location>
</feature>
<dbReference type="PANTHER" id="PTHR33112">
    <property type="entry name" value="DOMAIN PROTEIN, PUTATIVE-RELATED"/>
    <property type="match status" value="1"/>
</dbReference>
<dbReference type="Pfam" id="PF06985">
    <property type="entry name" value="HET"/>
    <property type="match status" value="1"/>
</dbReference>
<dbReference type="EMBL" id="AMYD01000206">
    <property type="protein sequence ID" value="EQB58782.1"/>
    <property type="molecule type" value="Genomic_DNA"/>
</dbReference>
<dbReference type="HOGENOM" id="CLU_003953_4_0_1"/>
<dbReference type="InterPro" id="IPR010730">
    <property type="entry name" value="HET"/>
</dbReference>
<comment type="caution">
    <text evidence="3">The sequence shown here is derived from an EMBL/GenBank/DDBJ whole genome shotgun (WGS) entry which is preliminary data.</text>
</comment>
<dbReference type="OrthoDB" id="2975793at2759"/>
<dbReference type="Proteomes" id="UP000015530">
    <property type="component" value="Unassembled WGS sequence"/>
</dbReference>
<feature type="region of interest" description="Disordered" evidence="1">
    <location>
        <begin position="35"/>
        <end position="61"/>
    </location>
</feature>
<dbReference type="AlphaFoldDB" id="T0KTB0"/>
<evidence type="ECO:0000313" key="3">
    <source>
        <dbReference type="EMBL" id="EQB58782.1"/>
    </source>
</evidence>
<gene>
    <name evidence="3" type="ORF">CGLO_00930</name>
</gene>
<proteinExistence type="predicted"/>
<dbReference type="OMA" id="WVGWTSD"/>
<feature type="domain" description="Heterokaryon incompatibility" evidence="2">
    <location>
        <begin position="279"/>
        <end position="429"/>
    </location>
</feature>
<name>T0KTB0_COLGC</name>
<evidence type="ECO:0000259" key="2">
    <source>
        <dbReference type="Pfam" id="PF06985"/>
    </source>
</evidence>
<organism evidence="3 4">
    <name type="scientific">Colletotrichum gloeosporioides (strain Cg-14)</name>
    <name type="common">Anthracnose fungus</name>
    <name type="synonym">Glomerella cingulata</name>
    <dbReference type="NCBI Taxonomy" id="1237896"/>
    <lineage>
        <taxon>Eukaryota</taxon>
        <taxon>Fungi</taxon>
        <taxon>Dikarya</taxon>
        <taxon>Ascomycota</taxon>
        <taxon>Pezizomycotina</taxon>
        <taxon>Sordariomycetes</taxon>
        <taxon>Hypocreomycetidae</taxon>
        <taxon>Glomerellales</taxon>
        <taxon>Glomerellaceae</taxon>
        <taxon>Colletotrichum</taxon>
        <taxon>Colletotrichum gloeosporioides species complex</taxon>
    </lineage>
</organism>
<reference evidence="4" key="1">
    <citation type="journal article" date="2013" name="Mol. Plant Microbe Interact.">
        <title>Global aspects of pacC regulation of pathogenicity genes in Colletotrichum gloeosporioides as revealed by transcriptome analysis.</title>
        <authorList>
            <person name="Alkan N."/>
            <person name="Meng X."/>
            <person name="Friedlander G."/>
            <person name="Reuveni E."/>
            <person name="Sukno S."/>
            <person name="Sherman A."/>
            <person name="Thon M."/>
            <person name="Fluhr R."/>
            <person name="Prusky D."/>
        </authorList>
    </citation>
    <scope>NUCLEOTIDE SEQUENCE [LARGE SCALE GENOMIC DNA]</scope>
    <source>
        <strain evidence="4">Cg-14</strain>
    </source>
</reference>